<evidence type="ECO:0000313" key="3">
    <source>
        <dbReference type="EMBL" id="CAD7276370.1"/>
    </source>
</evidence>
<sequence>MRASAWSCVFLVAVVGNLALPPVLGAMKVVKPSADMDDNNGGKQLNYDVDQDASSSSSNNAFSPGKMSGSKHGSHHGHHNSSPQKKEDSPFSWKNIITMALQFVYKLLNPPSSSGLDKSGDGPILQDGEFSWTRLLSLAVKIALAGLGADTTGLDRADHGGPASPMECPRGDLDSGDPVSLISAHRYSMLTAALSILMSSSDPKEVTVMAKQAGELINLGMTLLDALKTSFSKRSLEARSLGSSDKYSEGAVAALSLIKGYAQSYSIEDDTCRQKAFCLANRACTMDAPGVGSMWCKVGTYMLTFGIVPMSNVEAFTQLTDAGRNGRLAEDCETIYPCNDVY</sequence>
<evidence type="ECO:0000313" key="4">
    <source>
        <dbReference type="Proteomes" id="UP000678499"/>
    </source>
</evidence>
<name>A0A7R9BJ96_9CRUS</name>
<accession>A0A7R9BJ96</accession>
<protein>
    <submittedName>
        <fullName evidence="3">Uncharacterized protein</fullName>
    </submittedName>
</protein>
<feature type="chain" id="PRO_5036402940" evidence="2">
    <location>
        <begin position="26"/>
        <end position="342"/>
    </location>
</feature>
<evidence type="ECO:0000256" key="2">
    <source>
        <dbReference type="SAM" id="SignalP"/>
    </source>
</evidence>
<dbReference type="AlphaFoldDB" id="A0A7R9BJ96"/>
<feature type="compositionally biased region" description="Low complexity" evidence="1">
    <location>
        <begin position="53"/>
        <end position="71"/>
    </location>
</feature>
<reference evidence="3" key="1">
    <citation type="submission" date="2020-11" db="EMBL/GenBank/DDBJ databases">
        <authorList>
            <person name="Tran Van P."/>
        </authorList>
    </citation>
    <scope>NUCLEOTIDE SEQUENCE</scope>
</reference>
<dbReference type="EMBL" id="CAJPEX010000608">
    <property type="protein sequence ID" value="CAG0916522.1"/>
    <property type="molecule type" value="Genomic_DNA"/>
</dbReference>
<gene>
    <name evidence="3" type="ORF">NMOB1V02_LOCUS4135</name>
</gene>
<keyword evidence="4" id="KW-1185">Reference proteome</keyword>
<feature type="region of interest" description="Disordered" evidence="1">
    <location>
        <begin position="34"/>
        <end position="89"/>
    </location>
</feature>
<evidence type="ECO:0000256" key="1">
    <source>
        <dbReference type="SAM" id="MobiDB-lite"/>
    </source>
</evidence>
<feature type="signal peptide" evidence="2">
    <location>
        <begin position="1"/>
        <end position="25"/>
    </location>
</feature>
<dbReference type="PANTHER" id="PTHR41158:SF2">
    <property type="entry name" value="AGAP010294-PA"/>
    <property type="match status" value="1"/>
</dbReference>
<keyword evidence="2" id="KW-0732">Signal</keyword>
<dbReference type="Proteomes" id="UP000678499">
    <property type="component" value="Unassembled WGS sequence"/>
</dbReference>
<dbReference type="EMBL" id="OA882645">
    <property type="protein sequence ID" value="CAD7276370.1"/>
    <property type="molecule type" value="Genomic_DNA"/>
</dbReference>
<dbReference type="PANTHER" id="PTHR41158">
    <property type="entry name" value="AGAP010294-PA"/>
    <property type="match status" value="1"/>
</dbReference>
<proteinExistence type="predicted"/>
<organism evidence="3">
    <name type="scientific">Notodromas monacha</name>
    <dbReference type="NCBI Taxonomy" id="399045"/>
    <lineage>
        <taxon>Eukaryota</taxon>
        <taxon>Metazoa</taxon>
        <taxon>Ecdysozoa</taxon>
        <taxon>Arthropoda</taxon>
        <taxon>Crustacea</taxon>
        <taxon>Oligostraca</taxon>
        <taxon>Ostracoda</taxon>
        <taxon>Podocopa</taxon>
        <taxon>Podocopida</taxon>
        <taxon>Cypridocopina</taxon>
        <taxon>Cypridoidea</taxon>
        <taxon>Cyprididae</taxon>
        <taxon>Notodromas</taxon>
    </lineage>
</organism>
<dbReference type="OrthoDB" id="7587145at2759"/>